<dbReference type="Gene3D" id="3.40.50.10190">
    <property type="entry name" value="BRCT domain"/>
    <property type="match status" value="1"/>
</dbReference>
<keyword evidence="2" id="KW-0436">Ligase</keyword>
<dbReference type="CDD" id="cd17748">
    <property type="entry name" value="BRCT_DNA_ligase_like"/>
    <property type="match status" value="1"/>
</dbReference>
<accession>A0A411BKD6</accession>
<feature type="domain" description="BRCT" evidence="1">
    <location>
        <begin position="190"/>
        <end position="247"/>
    </location>
</feature>
<gene>
    <name evidence="2" type="ORF">VspSw1_17</name>
</gene>
<sequence length="249" mass="26819">MNIPTNCPSCDSLLERVKDQLFCRNSSCPAQTAKIVESFCKKMKIKGFGPKTIEKLGVESLSELYSLSEDYLTEKLGEKTATKLHAEIANKRVVEFGQFLGALGIPLIGTVAANKLGIKANSWEDVTEASCAEAGLGEKATKNLLDWMVSPQGEDVRQIPITFTVTEQSTTASASVEAKGDVVITGKLNDFKNRTEAAKFLEQHGYSVKSGVTKKTIALIVEDGSTSSKTNKANDLGIPILTIKELLGS</sequence>
<dbReference type="GO" id="GO:0016874">
    <property type="term" value="F:ligase activity"/>
    <property type="evidence" value="ECO:0007669"/>
    <property type="project" value="UniProtKB-KW"/>
</dbReference>
<dbReference type="Proteomes" id="UP000290327">
    <property type="component" value="Segment"/>
</dbReference>
<dbReference type="InterPro" id="IPR036420">
    <property type="entry name" value="BRCT_dom_sf"/>
</dbReference>
<reference evidence="2 3" key="1">
    <citation type="submission" date="2018-09" db="EMBL/GenBank/DDBJ databases">
        <title>Characterization and complete genomic analysis of VspSw_1.</title>
        <authorList>
            <person name="Chen L."/>
        </authorList>
    </citation>
    <scope>NUCLEOTIDE SEQUENCE [LARGE SCALE GENOMIC DNA]</scope>
</reference>
<evidence type="ECO:0000313" key="3">
    <source>
        <dbReference type="Proteomes" id="UP000290327"/>
    </source>
</evidence>
<dbReference type="SUPFAM" id="SSF52113">
    <property type="entry name" value="BRCT domain"/>
    <property type="match status" value="1"/>
</dbReference>
<name>A0A411BKD6_9CAUD</name>
<dbReference type="Pfam" id="PF00533">
    <property type="entry name" value="BRCT"/>
    <property type="match status" value="1"/>
</dbReference>
<evidence type="ECO:0000259" key="1">
    <source>
        <dbReference type="Pfam" id="PF00533"/>
    </source>
</evidence>
<evidence type="ECO:0000313" key="2">
    <source>
        <dbReference type="EMBL" id="QAY02091.1"/>
    </source>
</evidence>
<dbReference type="Gene3D" id="1.10.150.20">
    <property type="entry name" value="5' to 3' exonuclease, C-terminal subdomain"/>
    <property type="match status" value="2"/>
</dbReference>
<organism evidence="2 3">
    <name type="scientific">Vibrio phage VspSw_1</name>
    <dbReference type="NCBI Taxonomy" id="2484249"/>
    <lineage>
        <taxon>Viruses</taxon>
        <taxon>Duplodnaviria</taxon>
        <taxon>Heunggongvirae</taxon>
        <taxon>Uroviricota</taxon>
        <taxon>Caudoviricetes</taxon>
        <taxon>Demerecviridae</taxon>
        <taxon>Pogseptimavirus</taxon>
        <taxon>Pogseptimavirus VspSw1</taxon>
    </lineage>
</organism>
<protein>
    <submittedName>
        <fullName evidence="2">NAD-dependent DNA ligase subunit B</fullName>
    </submittedName>
</protein>
<keyword evidence="3" id="KW-1185">Reference proteome</keyword>
<proteinExistence type="predicted"/>
<dbReference type="EMBL" id="MH925094">
    <property type="protein sequence ID" value="QAY02091.1"/>
    <property type="molecule type" value="Genomic_DNA"/>
</dbReference>
<dbReference type="InterPro" id="IPR001357">
    <property type="entry name" value="BRCT_dom"/>
</dbReference>
<dbReference type="InterPro" id="IPR010994">
    <property type="entry name" value="RuvA_2-like"/>
</dbReference>
<dbReference type="SUPFAM" id="SSF47781">
    <property type="entry name" value="RuvA domain 2-like"/>
    <property type="match status" value="1"/>
</dbReference>